<comment type="cofactor">
    <cofactor evidence="1">
        <name>Zn(2+)</name>
        <dbReference type="ChEBI" id="CHEBI:29105"/>
    </cofactor>
</comment>
<dbReference type="SUPFAM" id="SSF53187">
    <property type="entry name" value="Zn-dependent exopeptidases"/>
    <property type="match status" value="1"/>
</dbReference>
<dbReference type="EMBL" id="MOBU01000010">
    <property type="protein sequence ID" value="RON67203.1"/>
    <property type="molecule type" value="Genomic_DNA"/>
</dbReference>
<dbReference type="AlphaFoldDB" id="A0A423LFX8"/>
<dbReference type="PANTHER" id="PTHR37326">
    <property type="entry name" value="BLL3975 PROTEIN"/>
    <property type="match status" value="1"/>
</dbReference>
<name>A0A423LFX8_PSEFL</name>
<evidence type="ECO:0000256" key="3">
    <source>
        <dbReference type="ARBA" id="ARBA00022801"/>
    </source>
</evidence>
<evidence type="ECO:0000259" key="5">
    <source>
        <dbReference type="Pfam" id="PF24827"/>
    </source>
</evidence>
<keyword evidence="3" id="KW-0378">Hydrolase</keyword>
<dbReference type="PANTHER" id="PTHR37326:SF1">
    <property type="entry name" value="BLL3975 PROTEIN"/>
    <property type="match status" value="1"/>
</dbReference>
<gene>
    <name evidence="6" type="ORF">BK671_14600</name>
</gene>
<dbReference type="Gene3D" id="3.40.630.10">
    <property type="entry name" value="Zn peptidases"/>
    <property type="match status" value="1"/>
</dbReference>
<reference evidence="6 7" key="1">
    <citation type="submission" date="2016-10" db="EMBL/GenBank/DDBJ databases">
        <title>Comparative genome analysis of multiple Pseudomonas spp. focuses on biocontrol and plant growth promoting traits.</title>
        <authorList>
            <person name="Tao X.-Y."/>
            <person name="Taylor C.G."/>
        </authorList>
    </citation>
    <scope>NUCLEOTIDE SEQUENCE [LARGE SCALE GENOMIC DNA]</scope>
    <source>
        <strain evidence="6 7">24D3</strain>
    </source>
</reference>
<evidence type="ECO:0000256" key="2">
    <source>
        <dbReference type="ARBA" id="ARBA00022723"/>
    </source>
</evidence>
<dbReference type="GO" id="GO:0046872">
    <property type="term" value="F:metal ion binding"/>
    <property type="evidence" value="ECO:0007669"/>
    <property type="project" value="UniProtKB-KW"/>
</dbReference>
<dbReference type="GO" id="GO:0016788">
    <property type="term" value="F:hydrolase activity, acting on ester bonds"/>
    <property type="evidence" value="ECO:0007669"/>
    <property type="project" value="InterPro"/>
</dbReference>
<evidence type="ECO:0000256" key="4">
    <source>
        <dbReference type="ARBA" id="ARBA00022833"/>
    </source>
</evidence>
<accession>A0A423LFX8</accession>
<dbReference type="Pfam" id="PF24827">
    <property type="entry name" value="AstE_AspA_cat"/>
    <property type="match status" value="1"/>
</dbReference>
<organism evidence="6 7">
    <name type="scientific">Pseudomonas fluorescens</name>
    <dbReference type="NCBI Taxonomy" id="294"/>
    <lineage>
        <taxon>Bacteria</taxon>
        <taxon>Pseudomonadati</taxon>
        <taxon>Pseudomonadota</taxon>
        <taxon>Gammaproteobacteria</taxon>
        <taxon>Pseudomonadales</taxon>
        <taxon>Pseudomonadaceae</taxon>
        <taxon>Pseudomonas</taxon>
    </lineage>
</organism>
<dbReference type="RefSeq" id="WP_123532825.1">
    <property type="nucleotide sequence ID" value="NZ_MOBU01000010.1"/>
</dbReference>
<dbReference type="Proteomes" id="UP000285757">
    <property type="component" value="Unassembled WGS sequence"/>
</dbReference>
<proteinExistence type="predicted"/>
<feature type="domain" description="Succinylglutamate desuccinylase/Aspartoacylase catalytic" evidence="5">
    <location>
        <begin position="34"/>
        <end position="263"/>
    </location>
</feature>
<sequence>MSRSINKRKISLPALSPGCSHELTVYSFGAANGGKSIYLQAGLHGDEHPGLLVLQHLLVHLKELDELGKIHGQVTVVPYANPLGMSQRLFDSVLGRFDLANGENFNRNFPDCGRYISQQIEAGIKSSSSKWKQSFATHLASLKPTTAAATLKLELIKMAMQHDIVLDLHCDVDCVSHLYASHSQRDQALRLATALHIPVVLLEPDDAGGQAFDNVYCSTWRELEINDAITSATRGFSATVELRGKADVNDRMAQADAAGLLNFMVQEGIVDDRATGGPEDHAVLIQTYPLVAASHISCPVAGIVVYKKNPGDRVNDGEVIAEVVHLDSDIIGERTSVRSDTDGVLVIRQTPGLARPGQRLALIASSILPATRDENRPLLDA</sequence>
<dbReference type="InterPro" id="IPR055438">
    <property type="entry name" value="AstE_AspA_cat"/>
</dbReference>
<keyword evidence="2" id="KW-0479">Metal-binding</keyword>
<dbReference type="InterPro" id="IPR053138">
    <property type="entry name" value="N-alpha-Ac-DABA_deacetylase"/>
</dbReference>
<comment type="caution">
    <text evidence="6">The sequence shown here is derived from an EMBL/GenBank/DDBJ whole genome shotgun (WGS) entry which is preliminary data.</text>
</comment>
<evidence type="ECO:0000313" key="7">
    <source>
        <dbReference type="Proteomes" id="UP000285757"/>
    </source>
</evidence>
<evidence type="ECO:0000256" key="1">
    <source>
        <dbReference type="ARBA" id="ARBA00001947"/>
    </source>
</evidence>
<keyword evidence="4" id="KW-0862">Zinc</keyword>
<evidence type="ECO:0000313" key="6">
    <source>
        <dbReference type="EMBL" id="RON67203.1"/>
    </source>
</evidence>
<protein>
    <recommendedName>
        <fullName evidence="5">Succinylglutamate desuccinylase/Aspartoacylase catalytic domain-containing protein</fullName>
    </recommendedName>
</protein>